<dbReference type="Gramene" id="LPERR01G14280.1">
    <property type="protein sequence ID" value="LPERR01G14280.1"/>
    <property type="gene ID" value="LPERR01G14280"/>
</dbReference>
<dbReference type="Proteomes" id="UP000032180">
    <property type="component" value="Chromosome 1"/>
</dbReference>
<feature type="compositionally biased region" description="Polar residues" evidence="1">
    <location>
        <begin position="129"/>
        <end position="159"/>
    </location>
</feature>
<proteinExistence type="predicted"/>
<evidence type="ECO:0000313" key="3">
    <source>
        <dbReference type="EnsemblPlants" id="LPERR01G14280.1"/>
    </source>
</evidence>
<organism evidence="3 4">
    <name type="scientific">Leersia perrieri</name>
    <dbReference type="NCBI Taxonomy" id="77586"/>
    <lineage>
        <taxon>Eukaryota</taxon>
        <taxon>Viridiplantae</taxon>
        <taxon>Streptophyta</taxon>
        <taxon>Embryophyta</taxon>
        <taxon>Tracheophyta</taxon>
        <taxon>Spermatophyta</taxon>
        <taxon>Magnoliopsida</taxon>
        <taxon>Liliopsida</taxon>
        <taxon>Poales</taxon>
        <taxon>Poaceae</taxon>
        <taxon>BOP clade</taxon>
        <taxon>Oryzoideae</taxon>
        <taxon>Oryzeae</taxon>
        <taxon>Oryzinae</taxon>
        <taxon>Leersia</taxon>
    </lineage>
</organism>
<evidence type="ECO:0000259" key="2">
    <source>
        <dbReference type="Pfam" id="PF11926"/>
    </source>
</evidence>
<name>A0A0D9V144_9ORYZ</name>
<dbReference type="HOGENOM" id="CLU_004676_2_0_1"/>
<feature type="domain" description="DUF3444" evidence="2">
    <location>
        <begin position="442"/>
        <end position="646"/>
    </location>
</feature>
<feature type="compositionally biased region" description="Low complexity" evidence="1">
    <location>
        <begin position="690"/>
        <end position="705"/>
    </location>
</feature>
<feature type="compositionally biased region" description="Polar residues" evidence="1">
    <location>
        <begin position="366"/>
        <end position="375"/>
    </location>
</feature>
<dbReference type="PANTHER" id="PTHR47374">
    <property type="entry name" value="ENDOSOME ANTIGEN-LIKE PROTEIN, PUTATIVE (DUF3444)-RELATED"/>
    <property type="match status" value="1"/>
</dbReference>
<dbReference type="EnsemblPlants" id="LPERR01G14280.1">
    <property type="protein sequence ID" value="LPERR01G14280.1"/>
    <property type="gene ID" value="LPERR01G14280"/>
</dbReference>
<sequence length="932" mass="104743">MVLGLRPCPASAPVSSPPHFGASIPTPAAACADIPQPGAPSSCFFPLHTRRPTMESNRDEALKARDIAVKKMENKDFDGAKRMALKAQRIFPGIENISQILTVCEGAQPAQATQPKQHKQPPLAKQPKHSTQPVQATQQSAQPMQATQTKHATQSTKYTEPTEKTDVNRTRNAKAGNGSSVPPPSAGDAFWTICTHCQTKYQYYSNVLNLYVCCQSCKKNFLAHRLNEHGVRSAFSSTAAKSTRQQSGVPGQQDYFMKFSSAASKDAKFSVHGAQHGEQMKSNVRAGGEGTANHMESIGKGRHDFSTLHKSCAANDGDKAGGNMTSCPAPDVSGRQNPDSKVDTSAEPSMTDIPNPRRSARRKSNTDASNIQNSPGKKRRTILDWFSNAESSCKKVADDNVARADGQAGEPHVSSEARNHEKENTKDEGIKEEKQDVADPGNFTYPDPEFFDFDRCRDVSMFAVDQIWALYDDRDGMPRYYARIRRIDTTNFRVQFTWLEHDAMNEEEDKWTDEELPVACGNFFLGKTVVSQDALMFSHIVSWAKGRKRGSYVIYPRKGEVWALYKGWSMQWSSDADKHKTYEYEVVEILSDFTLEAGAAVGLLVKIKGFVSLFSKVKEKSSFVIPPSEILRFSHSIPFFRTKGDEKVGVAAGFLELDTASLPSNLDIAFSSVTLNSCMPISKTTNRGRQQSAAHSSQQFSPSPSTFEYPISEFHNFEECRSYSKFERGQIWALYSDLDKFPKYYGWVTKVDTDPFRVHLTWLEVCPQLEQEKMWLEQDIPVSCGTFKIRNWRIKYDTNDAFSHLVETSQVGWKRYFQIHPQVGEIWAIYNNWAPGWVPSSKDTFEYTIGEITERTESSTKVLLLTQVDGYRAVFKHVNQRGILEIPAEENIRFSHQIPYFRLTNENGGKLCGFYELDSASVPDTFLFRRSR</sequence>
<dbReference type="InterPro" id="IPR024593">
    <property type="entry name" value="DUF3444"/>
</dbReference>
<feature type="compositionally biased region" description="Basic and acidic residues" evidence="1">
    <location>
        <begin position="413"/>
        <end position="437"/>
    </location>
</feature>
<feature type="region of interest" description="Disordered" evidence="1">
    <location>
        <begin position="268"/>
        <end position="289"/>
    </location>
</feature>
<feature type="region of interest" description="Disordered" evidence="1">
    <location>
        <begin position="316"/>
        <end position="382"/>
    </location>
</feature>
<reference evidence="4" key="2">
    <citation type="submission" date="2013-12" db="EMBL/GenBank/DDBJ databases">
        <authorList>
            <person name="Yu Y."/>
            <person name="Lee S."/>
            <person name="de Baynast K."/>
            <person name="Wissotski M."/>
            <person name="Liu L."/>
            <person name="Talag J."/>
            <person name="Goicoechea J."/>
            <person name="Angelova A."/>
            <person name="Jetty R."/>
            <person name="Kudrna D."/>
            <person name="Golser W."/>
            <person name="Rivera L."/>
            <person name="Zhang J."/>
            <person name="Wing R."/>
        </authorList>
    </citation>
    <scope>NUCLEOTIDE SEQUENCE</scope>
</reference>
<feature type="domain" description="DUF3444" evidence="2">
    <location>
        <begin position="704"/>
        <end position="906"/>
    </location>
</feature>
<accession>A0A0D9V144</accession>
<feature type="region of interest" description="Disordered" evidence="1">
    <location>
        <begin position="684"/>
        <end position="705"/>
    </location>
</feature>
<dbReference type="PANTHER" id="PTHR47374:SF6">
    <property type="entry name" value="ENDOSOME ANTIGEN-LIKE PROTEIN, PUTATIVE (DUF3444)-RELATED"/>
    <property type="match status" value="1"/>
</dbReference>
<feature type="compositionally biased region" description="Basic and acidic residues" evidence="1">
    <location>
        <begin position="160"/>
        <end position="169"/>
    </location>
</feature>
<evidence type="ECO:0000256" key="1">
    <source>
        <dbReference type="SAM" id="MobiDB-lite"/>
    </source>
</evidence>
<protein>
    <recommendedName>
        <fullName evidence="2">DUF3444 domain-containing protein</fullName>
    </recommendedName>
</protein>
<keyword evidence="4" id="KW-1185">Reference proteome</keyword>
<dbReference type="STRING" id="77586.A0A0D9V144"/>
<reference evidence="3 4" key="1">
    <citation type="submission" date="2012-08" db="EMBL/GenBank/DDBJ databases">
        <title>Oryza genome evolution.</title>
        <authorList>
            <person name="Wing R.A."/>
        </authorList>
    </citation>
    <scope>NUCLEOTIDE SEQUENCE</scope>
</reference>
<dbReference type="Pfam" id="PF11926">
    <property type="entry name" value="DUF3444"/>
    <property type="match status" value="2"/>
</dbReference>
<evidence type="ECO:0000313" key="4">
    <source>
        <dbReference type="Proteomes" id="UP000032180"/>
    </source>
</evidence>
<dbReference type="AlphaFoldDB" id="A0A0D9V144"/>
<dbReference type="eggNOG" id="ENOG502QS8C">
    <property type="taxonomic scope" value="Eukaryota"/>
</dbReference>
<feature type="region of interest" description="Disordered" evidence="1">
    <location>
        <begin position="401"/>
        <end position="443"/>
    </location>
</feature>
<reference evidence="3" key="3">
    <citation type="submission" date="2015-04" db="UniProtKB">
        <authorList>
            <consortium name="EnsemblPlants"/>
        </authorList>
    </citation>
    <scope>IDENTIFICATION</scope>
</reference>
<feature type="region of interest" description="Disordered" evidence="1">
    <location>
        <begin position="109"/>
        <end position="182"/>
    </location>
</feature>